<feature type="domain" description="Polymerase nucleotidyl transferase" evidence="1">
    <location>
        <begin position="32"/>
        <end position="79"/>
    </location>
</feature>
<dbReference type="Proteomes" id="UP000284416">
    <property type="component" value="Unassembled WGS sequence"/>
</dbReference>
<protein>
    <recommendedName>
        <fullName evidence="1">Polymerase nucleotidyl transferase domain-containing protein</fullName>
    </recommendedName>
</protein>
<keyword evidence="3" id="KW-1185">Reference proteome</keyword>
<dbReference type="SUPFAM" id="SSF81301">
    <property type="entry name" value="Nucleotidyltransferase"/>
    <property type="match status" value="1"/>
</dbReference>
<name>A0A417YWM5_9BACI</name>
<dbReference type="Gene3D" id="3.30.460.10">
    <property type="entry name" value="Beta Polymerase, domain 2"/>
    <property type="match status" value="1"/>
</dbReference>
<gene>
    <name evidence="2" type="ORF">D1B31_04840</name>
</gene>
<proteinExistence type="predicted"/>
<accession>A0A417YWM5</accession>
<evidence type="ECO:0000259" key="1">
    <source>
        <dbReference type="Pfam" id="PF01909"/>
    </source>
</evidence>
<dbReference type="EMBL" id="QWEG01000003">
    <property type="protein sequence ID" value="RHW41974.1"/>
    <property type="molecule type" value="Genomic_DNA"/>
</dbReference>
<dbReference type="Pfam" id="PF01909">
    <property type="entry name" value="NTP_transf_2"/>
    <property type="match status" value="1"/>
</dbReference>
<reference evidence="2 3" key="1">
    <citation type="journal article" date="2017" name="Int. J. Syst. Evol. Microbiol.">
        <title>Bacillus notoginsengisoli sp. nov., a novel bacterium isolated from the rhizosphere of Panax notoginseng.</title>
        <authorList>
            <person name="Zhang M.Y."/>
            <person name="Cheng J."/>
            <person name="Cai Y."/>
            <person name="Zhang T.Y."/>
            <person name="Wu Y.Y."/>
            <person name="Manikprabhu D."/>
            <person name="Li W.J."/>
            <person name="Zhang Y.X."/>
        </authorList>
    </citation>
    <scope>NUCLEOTIDE SEQUENCE [LARGE SCALE GENOMIC DNA]</scope>
    <source>
        <strain evidence="2 3">JCM 30743</strain>
    </source>
</reference>
<dbReference type="GO" id="GO:0016779">
    <property type="term" value="F:nucleotidyltransferase activity"/>
    <property type="evidence" value="ECO:0007669"/>
    <property type="project" value="InterPro"/>
</dbReference>
<sequence length="279" mass="32729">MGFVSRHLERDLKLPESRAILLKNALDDLTADPDVLAIYQGGSLAKGNFDHYSDIDLHTIVLPEKKNSFVREKKERAKNWGEVLFYEDFHPSSPVIVTHYSSFVKIDSWYHFPEEIKPSIWLKGCEVLYDPKNLIGEIIKESTAIIYKPSTEEVLFWRGKVLAFIHETYRAVMREEFYYALANLDRIRWLVASGWYMKMDQHLDSPYGVWSKIEGKRSKLAEWQQSLLSSWDCSRNANQIMMMLVRMIPEILRLNTCLSLKVDLSPDHDQMERIMKMVY</sequence>
<comment type="caution">
    <text evidence="2">The sequence shown here is derived from an EMBL/GenBank/DDBJ whole genome shotgun (WGS) entry which is preliminary data.</text>
</comment>
<dbReference type="InterPro" id="IPR043519">
    <property type="entry name" value="NT_sf"/>
</dbReference>
<dbReference type="InterPro" id="IPR002934">
    <property type="entry name" value="Polymerase_NTP_transf_dom"/>
</dbReference>
<evidence type="ECO:0000313" key="2">
    <source>
        <dbReference type="EMBL" id="RHW41974.1"/>
    </source>
</evidence>
<organism evidence="2 3">
    <name type="scientific">Neobacillus notoginsengisoli</name>
    <dbReference type="NCBI Taxonomy" id="1578198"/>
    <lineage>
        <taxon>Bacteria</taxon>
        <taxon>Bacillati</taxon>
        <taxon>Bacillota</taxon>
        <taxon>Bacilli</taxon>
        <taxon>Bacillales</taxon>
        <taxon>Bacillaceae</taxon>
        <taxon>Neobacillus</taxon>
    </lineage>
</organism>
<dbReference type="OrthoDB" id="2427280at2"/>
<dbReference type="AlphaFoldDB" id="A0A417YWM5"/>
<evidence type="ECO:0000313" key="3">
    <source>
        <dbReference type="Proteomes" id="UP000284416"/>
    </source>
</evidence>